<dbReference type="EMBL" id="MFAU01000051">
    <property type="protein sequence ID" value="OGD83360.1"/>
    <property type="molecule type" value="Genomic_DNA"/>
</dbReference>
<comment type="caution">
    <text evidence="2">The sequence shown here is derived from an EMBL/GenBank/DDBJ whole genome shotgun (WGS) entry which is preliminary data.</text>
</comment>
<organism evidence="2 3">
    <name type="scientific">Candidatus Curtissbacteria bacterium RBG_13_40_7</name>
    <dbReference type="NCBI Taxonomy" id="1797706"/>
    <lineage>
        <taxon>Bacteria</taxon>
        <taxon>Candidatus Curtissiibacteriota</taxon>
    </lineage>
</organism>
<sequence>MRKGWTTTKLITAGSLGVLTIALTLPASSLVAISGIPLMGGFINIFFDRTIDALALLIIGKFGAATIKKTVFGIIALPTLLLGPAGFLPKVLIYVVDGLIIDSLYFLIKDKRLAIFISNGVAAVVIAFQVVFMGRLFQIPGIEQTARIFLSPLLLIGAGLGGGISGLLGLLIYNKIKDSSLIKRIQQ</sequence>
<accession>A0A1F5FUS1</accession>
<keyword evidence="1" id="KW-0812">Transmembrane</keyword>
<dbReference type="Proteomes" id="UP000179252">
    <property type="component" value="Unassembled WGS sequence"/>
</dbReference>
<name>A0A1F5FUS1_9BACT</name>
<keyword evidence="1" id="KW-0472">Membrane</keyword>
<evidence type="ECO:0000313" key="3">
    <source>
        <dbReference type="Proteomes" id="UP000179252"/>
    </source>
</evidence>
<evidence type="ECO:0000313" key="2">
    <source>
        <dbReference type="EMBL" id="OGD83360.1"/>
    </source>
</evidence>
<gene>
    <name evidence="2" type="ORF">A2165_00990</name>
</gene>
<feature type="transmembrane region" description="Helical" evidence="1">
    <location>
        <begin position="91"/>
        <end position="108"/>
    </location>
</feature>
<proteinExistence type="predicted"/>
<evidence type="ECO:0000256" key="1">
    <source>
        <dbReference type="SAM" id="Phobius"/>
    </source>
</evidence>
<dbReference type="AlphaFoldDB" id="A0A1F5FUS1"/>
<feature type="transmembrane region" description="Helical" evidence="1">
    <location>
        <begin position="115"/>
        <end position="137"/>
    </location>
</feature>
<reference evidence="2 3" key="1">
    <citation type="journal article" date="2016" name="Nat. Commun.">
        <title>Thousands of microbial genomes shed light on interconnected biogeochemical processes in an aquifer system.</title>
        <authorList>
            <person name="Anantharaman K."/>
            <person name="Brown C.T."/>
            <person name="Hug L.A."/>
            <person name="Sharon I."/>
            <person name="Castelle C.J."/>
            <person name="Probst A.J."/>
            <person name="Thomas B.C."/>
            <person name="Singh A."/>
            <person name="Wilkins M.J."/>
            <person name="Karaoz U."/>
            <person name="Brodie E.L."/>
            <person name="Williams K.H."/>
            <person name="Hubbard S.S."/>
            <person name="Banfield J.F."/>
        </authorList>
    </citation>
    <scope>NUCLEOTIDE SEQUENCE [LARGE SCALE GENOMIC DNA]</scope>
</reference>
<feature type="transmembrane region" description="Helical" evidence="1">
    <location>
        <begin position="149"/>
        <end position="173"/>
    </location>
</feature>
<keyword evidence="1" id="KW-1133">Transmembrane helix</keyword>
<protein>
    <recommendedName>
        <fullName evidence="4">ECF transporter S component</fullName>
    </recommendedName>
</protein>
<evidence type="ECO:0008006" key="4">
    <source>
        <dbReference type="Google" id="ProtNLM"/>
    </source>
</evidence>